<dbReference type="EMBL" id="JALJOS010000015">
    <property type="protein sequence ID" value="KAK9830719.1"/>
    <property type="molecule type" value="Genomic_DNA"/>
</dbReference>
<dbReference type="AlphaFoldDB" id="A0AAW1RAL9"/>
<proteinExistence type="predicted"/>
<gene>
    <name evidence="1" type="ORF">WJX74_004100</name>
</gene>
<evidence type="ECO:0000313" key="1">
    <source>
        <dbReference type="EMBL" id="KAK9830719.1"/>
    </source>
</evidence>
<accession>A0AAW1RAL9</accession>
<keyword evidence="2" id="KW-1185">Reference proteome</keyword>
<organism evidence="1 2">
    <name type="scientific">Apatococcus lobatus</name>
    <dbReference type="NCBI Taxonomy" id="904363"/>
    <lineage>
        <taxon>Eukaryota</taxon>
        <taxon>Viridiplantae</taxon>
        <taxon>Chlorophyta</taxon>
        <taxon>core chlorophytes</taxon>
        <taxon>Trebouxiophyceae</taxon>
        <taxon>Chlorellales</taxon>
        <taxon>Chlorellaceae</taxon>
        <taxon>Apatococcus</taxon>
    </lineage>
</organism>
<protein>
    <submittedName>
        <fullName evidence="1">Uncharacterized protein</fullName>
    </submittedName>
</protein>
<evidence type="ECO:0000313" key="2">
    <source>
        <dbReference type="Proteomes" id="UP001438707"/>
    </source>
</evidence>
<name>A0AAW1RAL9_9CHLO</name>
<reference evidence="1 2" key="1">
    <citation type="journal article" date="2024" name="Nat. Commun.">
        <title>Phylogenomics reveals the evolutionary origins of lichenization in chlorophyte algae.</title>
        <authorList>
            <person name="Puginier C."/>
            <person name="Libourel C."/>
            <person name="Otte J."/>
            <person name="Skaloud P."/>
            <person name="Haon M."/>
            <person name="Grisel S."/>
            <person name="Petersen M."/>
            <person name="Berrin J.G."/>
            <person name="Delaux P.M."/>
            <person name="Dal Grande F."/>
            <person name="Keller J."/>
        </authorList>
    </citation>
    <scope>NUCLEOTIDE SEQUENCE [LARGE SCALE GENOMIC DNA]</scope>
    <source>
        <strain evidence="1 2">SAG 2145</strain>
    </source>
</reference>
<dbReference type="Proteomes" id="UP001438707">
    <property type="component" value="Unassembled WGS sequence"/>
</dbReference>
<sequence length="75" mass="8472">MPCDADARQDQKSDEAKILKGIQSLQLEMTTQSDRSGVLVKEAVILERKADNARQSKNARHNRCKRLEPCFLPSC</sequence>
<comment type="caution">
    <text evidence="1">The sequence shown here is derived from an EMBL/GenBank/DDBJ whole genome shotgun (WGS) entry which is preliminary data.</text>
</comment>